<proteinExistence type="predicted"/>
<organism evidence="2 3">
    <name type="scientific">Arenibacter nanhaiticus</name>
    <dbReference type="NCBI Taxonomy" id="558155"/>
    <lineage>
        <taxon>Bacteria</taxon>
        <taxon>Pseudomonadati</taxon>
        <taxon>Bacteroidota</taxon>
        <taxon>Flavobacteriia</taxon>
        <taxon>Flavobacteriales</taxon>
        <taxon>Flavobacteriaceae</taxon>
        <taxon>Arenibacter</taxon>
    </lineage>
</organism>
<dbReference type="OrthoDB" id="9789875at2"/>
<dbReference type="InterPro" id="IPR019236">
    <property type="entry name" value="APP1_cat"/>
</dbReference>
<dbReference type="Proteomes" id="UP000184231">
    <property type="component" value="Unassembled WGS sequence"/>
</dbReference>
<dbReference type="InterPro" id="IPR052935">
    <property type="entry name" value="Mg2+_PAP"/>
</dbReference>
<dbReference type="GO" id="GO:0008195">
    <property type="term" value="F:phosphatidate phosphatase activity"/>
    <property type="evidence" value="ECO:0007669"/>
    <property type="project" value="InterPro"/>
</dbReference>
<dbReference type="EMBL" id="FQYX01000014">
    <property type="protein sequence ID" value="SHJ21699.1"/>
    <property type="molecule type" value="Genomic_DNA"/>
</dbReference>
<dbReference type="AlphaFoldDB" id="A0A1M6HHV9"/>
<dbReference type="Pfam" id="PF09949">
    <property type="entry name" value="APP1_cat"/>
    <property type="match status" value="1"/>
</dbReference>
<evidence type="ECO:0000313" key="3">
    <source>
        <dbReference type="Proteomes" id="UP000184231"/>
    </source>
</evidence>
<gene>
    <name evidence="2" type="ORF">SAMN04487911_11424</name>
</gene>
<evidence type="ECO:0000313" key="2">
    <source>
        <dbReference type="EMBL" id="SHJ21699.1"/>
    </source>
</evidence>
<sequence>MWFLKKADPLQLIGFQTYGTDTHLYIKGRALEDENIDLSEKSVLGLLVNTWKRFETDVVGNSKLILKLPDGKEHSFKTNREGYFYLYLTGSNLRAMCNKEGWLSYELSFADTTVKRKIIQENRFPGEMLIPAVEADFGIISDIDDTILHTGVVSLLKWRVIYNTFLKTPENRIPLKGASDFYHLLHRGCGGNNANPIFYVSNSPWNLYRYLEFFLKNNNFPRGPILLRSFRALFKKAASWELSHKYHEIQNILKTFPQLSIILIGDAGESDADIYREIARKYPKRILAIYLHSVKHRKKMDRIRNLYKDFKACPVLLVENSDQAIEHARKNGFIK</sequence>
<dbReference type="RefSeq" id="WP_072764593.1">
    <property type="nucleotide sequence ID" value="NZ_FQYX01000014.1"/>
</dbReference>
<dbReference type="PANTHER" id="PTHR28208">
    <property type="entry name" value="PHOSPHATIDATE PHOSPHATASE APP1"/>
    <property type="match status" value="1"/>
</dbReference>
<name>A0A1M6HHV9_9FLAO</name>
<reference evidence="2 3" key="1">
    <citation type="submission" date="2016-11" db="EMBL/GenBank/DDBJ databases">
        <authorList>
            <person name="Jaros S."/>
            <person name="Januszkiewicz K."/>
            <person name="Wedrychowicz H."/>
        </authorList>
    </citation>
    <scope>NUCLEOTIDE SEQUENCE [LARGE SCALE GENOMIC DNA]</scope>
    <source>
        <strain evidence="2 3">CGMCC 1.8863</strain>
    </source>
</reference>
<dbReference type="PANTHER" id="PTHR28208:SF3">
    <property type="entry name" value="PHOSPHATIDATE PHOSPHATASE APP1"/>
    <property type="match status" value="1"/>
</dbReference>
<protein>
    <submittedName>
        <fullName evidence="2">Uncharacterized conserved protein</fullName>
    </submittedName>
</protein>
<feature type="domain" description="Phosphatidate phosphatase APP1 catalytic" evidence="1">
    <location>
        <begin position="137"/>
        <end position="292"/>
    </location>
</feature>
<keyword evidence="3" id="KW-1185">Reference proteome</keyword>
<evidence type="ECO:0000259" key="1">
    <source>
        <dbReference type="Pfam" id="PF09949"/>
    </source>
</evidence>
<dbReference type="STRING" id="558155.SAMN04487911_11424"/>
<accession>A0A1M6HHV9</accession>